<gene>
    <name evidence="1" type="ORF">A3Q56_06122</name>
</gene>
<dbReference type="OrthoDB" id="125347at2759"/>
<evidence type="ECO:0000313" key="1">
    <source>
        <dbReference type="EMBL" id="OAF66155.1"/>
    </source>
</evidence>
<organism evidence="1 2">
    <name type="scientific">Intoshia linei</name>
    <dbReference type="NCBI Taxonomy" id="1819745"/>
    <lineage>
        <taxon>Eukaryota</taxon>
        <taxon>Metazoa</taxon>
        <taxon>Spiralia</taxon>
        <taxon>Lophotrochozoa</taxon>
        <taxon>Mesozoa</taxon>
        <taxon>Orthonectida</taxon>
        <taxon>Rhopaluridae</taxon>
        <taxon>Intoshia</taxon>
    </lineage>
</organism>
<accession>A0A177AVZ7</accession>
<dbReference type="Gene3D" id="1.10.10.60">
    <property type="entry name" value="Homeodomain-like"/>
    <property type="match status" value="1"/>
</dbReference>
<reference evidence="1 2" key="1">
    <citation type="submission" date="2016-04" db="EMBL/GenBank/DDBJ databases">
        <title>The genome of Intoshia linei affirms orthonectids as highly simplified spiralians.</title>
        <authorList>
            <person name="Mikhailov K.V."/>
            <person name="Slusarev G.S."/>
            <person name="Nikitin M.A."/>
            <person name="Logacheva M.D."/>
            <person name="Penin A."/>
            <person name="Aleoshin V."/>
            <person name="Panchin Y.V."/>
        </authorList>
    </citation>
    <scope>NUCLEOTIDE SEQUENCE [LARGE SCALE GENOMIC DNA]</scope>
    <source>
        <strain evidence="1">Intl2013</strain>
        <tissue evidence="1">Whole animal</tissue>
    </source>
</reference>
<protein>
    <submittedName>
        <fullName evidence="1">Uncharacterized protein</fullName>
    </submittedName>
</protein>
<evidence type="ECO:0000313" key="2">
    <source>
        <dbReference type="Proteomes" id="UP000078046"/>
    </source>
</evidence>
<sequence>MAIKRRIAINLFTKLKIISEIADGKSYQKVADVYKQPRQTVISIYKNRDAILKNKALILTTISYYELTNNEISKSWRALGLQIMSVNGDVNDISEDVEMIDDNLLMKRCDDLNISLKECVIDGSHKSNPYFEHNFWEERSIDFDDS</sequence>
<dbReference type="SUPFAM" id="SSF46689">
    <property type="entry name" value="Homeodomain-like"/>
    <property type="match status" value="1"/>
</dbReference>
<dbReference type="AlphaFoldDB" id="A0A177AVZ7"/>
<keyword evidence="2" id="KW-1185">Reference proteome</keyword>
<dbReference type="Proteomes" id="UP000078046">
    <property type="component" value="Unassembled WGS sequence"/>
</dbReference>
<dbReference type="InterPro" id="IPR009057">
    <property type="entry name" value="Homeodomain-like_sf"/>
</dbReference>
<comment type="caution">
    <text evidence="1">The sequence shown here is derived from an EMBL/GenBank/DDBJ whole genome shotgun (WGS) entry which is preliminary data.</text>
</comment>
<dbReference type="EMBL" id="LWCA01001018">
    <property type="protein sequence ID" value="OAF66155.1"/>
    <property type="molecule type" value="Genomic_DNA"/>
</dbReference>
<proteinExistence type="predicted"/>
<name>A0A177AVZ7_9BILA</name>